<protein>
    <submittedName>
        <fullName evidence="3">(2,3-dihydroxybenzoyl)adenylate synthase</fullName>
    </submittedName>
</protein>
<comment type="caution">
    <text evidence="3">The sequence shown here is derived from an EMBL/GenBank/DDBJ whole genome shotgun (WGS) entry which is preliminary data.</text>
</comment>
<gene>
    <name evidence="3" type="ORF">GCM10010412_096850</name>
</gene>
<dbReference type="Pfam" id="PF00501">
    <property type="entry name" value="AMP-binding"/>
    <property type="match status" value="1"/>
</dbReference>
<dbReference type="InterPro" id="IPR025110">
    <property type="entry name" value="AMP-bd_C"/>
</dbReference>
<dbReference type="Proteomes" id="UP001501666">
    <property type="component" value="Unassembled WGS sequence"/>
</dbReference>
<dbReference type="PANTHER" id="PTHR43767:SF1">
    <property type="entry name" value="NONRIBOSOMAL PEPTIDE SYNTHASE PES1 (EUROFUNG)-RELATED"/>
    <property type="match status" value="1"/>
</dbReference>
<dbReference type="RefSeq" id="WP_346157467.1">
    <property type="nucleotide sequence ID" value="NZ_BAAATE010000058.1"/>
</dbReference>
<name>A0ABP6FT50_9ACTN</name>
<dbReference type="InterPro" id="IPR042099">
    <property type="entry name" value="ANL_N_sf"/>
</dbReference>
<evidence type="ECO:0000259" key="1">
    <source>
        <dbReference type="Pfam" id="PF00501"/>
    </source>
</evidence>
<dbReference type="PANTHER" id="PTHR43767">
    <property type="entry name" value="LONG-CHAIN-FATTY-ACID--COA LIGASE"/>
    <property type="match status" value="1"/>
</dbReference>
<dbReference type="PROSITE" id="PS00455">
    <property type="entry name" value="AMP_BINDING"/>
    <property type="match status" value="1"/>
</dbReference>
<keyword evidence="4" id="KW-1185">Reference proteome</keyword>
<dbReference type="Gene3D" id="3.30.300.30">
    <property type="match status" value="1"/>
</dbReference>
<sequence length="528" mass="56931">MLDGFVSWPEHLAEEYRRTGYWLGRPLGDLLHESCARHADRVAVVCGERRMTYAELSRAANRMAYGLLELGVKPLDRVVVQLPNVPEFVVLLFALLRAGAIPVLALPGHRRAEITSVHAHAGAVAYAIKDEFGGFDYRGLARELPSPGHVLVSGEAQEFIALDTLEGGERELPEADPGDPALFLLSGGTTGLPKLIPRTHDDYGYCMRATAAAMRAGSDLVYLAVNPAAHNAALGCPGVLGSLLLGGKAVLTSSVRSDEVFPLVEREGVTVTTIVPAVLRLWADAGPHGHDLSRLTLQVGSAPLDPALARRARKALGCGLTRWFGLSEGLLTHTRLDDPEEVIDNTEGQPLAEADEILVVAPSGEPVPDGEAGELLVRGPYTIRGYYRAPEHNARSFAPGGYFRTGDLVRRRLDGNLVVVGRVKDVINRAGEKISPDEVERCLLTHPAVRDAAVLGVTDNALGERTYAFLVLGDDVRPPAVKAHLRERGLATYKIPDRIVPVAELPRTPMGKIDKKALRDGVTTRRAS</sequence>
<evidence type="ECO:0000313" key="3">
    <source>
        <dbReference type="EMBL" id="GAA2699955.1"/>
    </source>
</evidence>
<evidence type="ECO:0000259" key="2">
    <source>
        <dbReference type="Pfam" id="PF13193"/>
    </source>
</evidence>
<dbReference type="SUPFAM" id="SSF56801">
    <property type="entry name" value="Acetyl-CoA synthetase-like"/>
    <property type="match status" value="1"/>
</dbReference>
<dbReference type="EMBL" id="BAAATE010000058">
    <property type="protein sequence ID" value="GAA2699955.1"/>
    <property type="molecule type" value="Genomic_DNA"/>
</dbReference>
<reference evidence="4" key="1">
    <citation type="journal article" date="2019" name="Int. J. Syst. Evol. Microbiol.">
        <title>The Global Catalogue of Microorganisms (GCM) 10K type strain sequencing project: providing services to taxonomists for standard genome sequencing and annotation.</title>
        <authorList>
            <consortium name="The Broad Institute Genomics Platform"/>
            <consortium name="The Broad Institute Genome Sequencing Center for Infectious Disease"/>
            <person name="Wu L."/>
            <person name="Ma J."/>
        </authorList>
    </citation>
    <scope>NUCLEOTIDE SEQUENCE [LARGE SCALE GENOMIC DNA]</scope>
    <source>
        <strain evidence="4">JCM 6835</strain>
    </source>
</reference>
<feature type="domain" description="AMP-dependent synthetase/ligase" evidence="1">
    <location>
        <begin position="32"/>
        <end position="387"/>
    </location>
</feature>
<dbReference type="InterPro" id="IPR000873">
    <property type="entry name" value="AMP-dep_synth/lig_dom"/>
</dbReference>
<dbReference type="InterPro" id="IPR050237">
    <property type="entry name" value="ATP-dep_AMP-bd_enzyme"/>
</dbReference>
<accession>A0ABP6FT50</accession>
<dbReference type="InterPro" id="IPR020845">
    <property type="entry name" value="AMP-binding_CS"/>
</dbReference>
<feature type="domain" description="AMP-binding enzyme C-terminal" evidence="2">
    <location>
        <begin position="438"/>
        <end position="512"/>
    </location>
</feature>
<organism evidence="3 4">
    <name type="scientific">Nonomuraea recticatena</name>
    <dbReference type="NCBI Taxonomy" id="46178"/>
    <lineage>
        <taxon>Bacteria</taxon>
        <taxon>Bacillati</taxon>
        <taxon>Actinomycetota</taxon>
        <taxon>Actinomycetes</taxon>
        <taxon>Streptosporangiales</taxon>
        <taxon>Streptosporangiaceae</taxon>
        <taxon>Nonomuraea</taxon>
    </lineage>
</organism>
<dbReference type="InterPro" id="IPR045851">
    <property type="entry name" value="AMP-bd_C_sf"/>
</dbReference>
<dbReference type="Gene3D" id="3.40.50.12780">
    <property type="entry name" value="N-terminal domain of ligase-like"/>
    <property type="match status" value="1"/>
</dbReference>
<dbReference type="Pfam" id="PF13193">
    <property type="entry name" value="AMP-binding_C"/>
    <property type="match status" value="1"/>
</dbReference>
<proteinExistence type="predicted"/>
<evidence type="ECO:0000313" key="4">
    <source>
        <dbReference type="Proteomes" id="UP001501666"/>
    </source>
</evidence>